<accession>A0A953JD72</accession>
<dbReference type="PANTHER" id="PTHR30332">
    <property type="entry name" value="PROBABLE GENERAL SECRETION PATHWAY PROTEIN D"/>
    <property type="match status" value="1"/>
</dbReference>
<reference evidence="7" key="1">
    <citation type="journal article" date="2021" name="bioRxiv">
        <title>Unraveling nitrogen, sulfur and carbon metabolic pathways and microbial community transcriptional responses to substrate deprivation and toxicity stresses in a bioreactor mimicking anoxic brackish coastal sediment conditions.</title>
        <authorList>
            <person name="Martins P.D."/>
            <person name="Echeveste M.J."/>
            <person name="Arshad A."/>
            <person name="Kurth J."/>
            <person name="Ouboter H."/>
            <person name="Jetten M.S.M."/>
            <person name="Welte C.U."/>
        </authorList>
    </citation>
    <scope>NUCLEOTIDE SEQUENCE</scope>
    <source>
        <strain evidence="7">MAG_39</strain>
    </source>
</reference>
<dbReference type="Proteomes" id="UP000705867">
    <property type="component" value="Unassembled WGS sequence"/>
</dbReference>
<comment type="caution">
    <text evidence="7">The sequence shown here is derived from an EMBL/GenBank/DDBJ whole genome shotgun (WGS) entry which is preliminary data.</text>
</comment>
<reference evidence="7" key="2">
    <citation type="submission" date="2021-08" db="EMBL/GenBank/DDBJ databases">
        <authorList>
            <person name="Dalcin Martins P."/>
        </authorList>
    </citation>
    <scope>NUCLEOTIDE SEQUENCE</scope>
    <source>
        <strain evidence="7">MAG_39</strain>
    </source>
</reference>
<dbReference type="InterPro" id="IPR050810">
    <property type="entry name" value="Bact_Secretion_Sys_Channel"/>
</dbReference>
<name>A0A953JD72_9BACT</name>
<feature type="compositionally biased region" description="Low complexity" evidence="5">
    <location>
        <begin position="268"/>
        <end position="290"/>
    </location>
</feature>
<evidence type="ECO:0000256" key="1">
    <source>
        <dbReference type="ARBA" id="ARBA00004370"/>
    </source>
</evidence>
<evidence type="ECO:0000256" key="4">
    <source>
        <dbReference type="RuleBase" id="RU004003"/>
    </source>
</evidence>
<dbReference type="AlphaFoldDB" id="A0A953JD72"/>
<dbReference type="InterPro" id="IPR004846">
    <property type="entry name" value="T2SS/T3SS_dom"/>
</dbReference>
<protein>
    <recommendedName>
        <fullName evidence="6">Type II/III secretion system secretin-like domain-containing protein</fullName>
    </recommendedName>
</protein>
<dbReference type="PROSITE" id="PS51257">
    <property type="entry name" value="PROKAR_LIPOPROTEIN"/>
    <property type="match status" value="1"/>
</dbReference>
<sequence length="505" mass="54799">MKKAHIVFLLLTVASLAGCGKPAFYKAEELSREADLKAESRELINEESVPVRELRIRSPFVEDRLNLDALTDIVSIDYKEPILLNDFFLDVFKQTGISAVFNLTTEETAQGGTVQQSSGANKGKDIILNVPHYKGTVRDLLHSLMETHGIFFRHAHNTLTAVLKDTFALHIDNYMDVGKVLESTLKSLGAEKISYDPISSKVYFSADYKTYRKVREMAQNMKDNMSIITLHMIVGELELTDSYSRGIDWNNLSLAYLSPASALRSAASSTTSTSTDGSSSDSSSTSSTGGVSLGGATVGNKSGYVQFSNGVAGINISASNFGLSSFLNLLDQYGKFKTIQNTYVAMNNGYRGKIDASQKTPYVSQVGLGVIGSGTATSNTQTVQFEEVSAGTVIDIVPYYNARTDLLSFSIDGKVQSIVSYVTLSTGQVTVSRPVVSARNINTQIAMRPDSVVVLGGLMNREESYSTQGLPELSATVLGNHKKSNKKSELIIIIRPYITKVVVEG</sequence>
<evidence type="ECO:0000256" key="5">
    <source>
        <dbReference type="SAM" id="MobiDB-lite"/>
    </source>
</evidence>
<evidence type="ECO:0000256" key="3">
    <source>
        <dbReference type="ARBA" id="ARBA00023136"/>
    </source>
</evidence>
<feature type="region of interest" description="Disordered" evidence="5">
    <location>
        <begin position="268"/>
        <end position="291"/>
    </location>
</feature>
<gene>
    <name evidence="7" type="ORF">K8I29_12095</name>
</gene>
<evidence type="ECO:0000313" key="8">
    <source>
        <dbReference type="Proteomes" id="UP000705867"/>
    </source>
</evidence>
<keyword evidence="3" id="KW-0472">Membrane</keyword>
<comment type="subcellular location">
    <subcellularLocation>
        <location evidence="1">Membrane</location>
    </subcellularLocation>
</comment>
<dbReference type="EMBL" id="JAIOIV010000098">
    <property type="protein sequence ID" value="MBZ0156935.1"/>
    <property type="molecule type" value="Genomic_DNA"/>
</dbReference>
<feature type="domain" description="Type II/III secretion system secretin-like" evidence="6">
    <location>
        <begin position="330"/>
        <end position="499"/>
    </location>
</feature>
<dbReference type="GO" id="GO:0016020">
    <property type="term" value="C:membrane"/>
    <property type="evidence" value="ECO:0007669"/>
    <property type="project" value="UniProtKB-SubCell"/>
</dbReference>
<keyword evidence="2" id="KW-0732">Signal</keyword>
<dbReference type="GO" id="GO:0009306">
    <property type="term" value="P:protein secretion"/>
    <property type="evidence" value="ECO:0007669"/>
    <property type="project" value="InterPro"/>
</dbReference>
<organism evidence="7 8">
    <name type="scientific">Candidatus Nitrobium versatile</name>
    <dbReference type="NCBI Taxonomy" id="2884831"/>
    <lineage>
        <taxon>Bacteria</taxon>
        <taxon>Pseudomonadati</taxon>
        <taxon>Nitrospirota</taxon>
        <taxon>Nitrospiria</taxon>
        <taxon>Nitrospirales</taxon>
        <taxon>Nitrospiraceae</taxon>
        <taxon>Candidatus Nitrobium</taxon>
    </lineage>
</organism>
<evidence type="ECO:0000256" key="2">
    <source>
        <dbReference type="ARBA" id="ARBA00022729"/>
    </source>
</evidence>
<proteinExistence type="inferred from homology"/>
<comment type="similarity">
    <text evidence="4">Belongs to the bacterial secretin family.</text>
</comment>
<evidence type="ECO:0000259" key="6">
    <source>
        <dbReference type="Pfam" id="PF00263"/>
    </source>
</evidence>
<dbReference type="GO" id="GO:0015627">
    <property type="term" value="C:type II protein secretion system complex"/>
    <property type="evidence" value="ECO:0007669"/>
    <property type="project" value="TreeGrafter"/>
</dbReference>
<dbReference type="Pfam" id="PF00263">
    <property type="entry name" value="Secretin"/>
    <property type="match status" value="1"/>
</dbReference>
<evidence type="ECO:0000313" key="7">
    <source>
        <dbReference type="EMBL" id="MBZ0156935.1"/>
    </source>
</evidence>
<dbReference type="PANTHER" id="PTHR30332:SF24">
    <property type="entry name" value="SECRETIN GSPD-RELATED"/>
    <property type="match status" value="1"/>
</dbReference>